<organism evidence="2 3">
    <name type="scientific">Ilumatobacter coccineus (strain NBRC 103263 / KCTC 29153 / YM16-304)</name>
    <dbReference type="NCBI Taxonomy" id="1313172"/>
    <lineage>
        <taxon>Bacteria</taxon>
        <taxon>Bacillati</taxon>
        <taxon>Actinomycetota</taxon>
        <taxon>Acidimicrobiia</taxon>
        <taxon>Acidimicrobiales</taxon>
        <taxon>Ilumatobacteraceae</taxon>
        <taxon>Ilumatobacter</taxon>
    </lineage>
</organism>
<keyword evidence="3" id="KW-1185">Reference proteome</keyword>
<feature type="compositionally biased region" description="Low complexity" evidence="1">
    <location>
        <begin position="133"/>
        <end position="146"/>
    </location>
</feature>
<feature type="region of interest" description="Disordered" evidence="1">
    <location>
        <begin position="133"/>
        <end position="162"/>
    </location>
</feature>
<protein>
    <recommendedName>
        <fullName evidence="4">DUF3499 domain-containing protein</fullName>
    </recommendedName>
</protein>
<sequence length="187" mass="20229">MGRLCERPGCSENASVAYGMRAEDLVFWLDVIRPSENITGGVLCQRHADSMVVPRNWTLDDLRDPDLHLFRPPPIKRAPSSRTRRSGHRDDSIEQLQLGVVPDQTTDVAPADVVTADAAADTVTVETPTVVADAMPADETAATPDAVDADPESPWVPSFDSGDDLDGLLSARSPLLARAFRGDGRRN</sequence>
<name>A0A6C7E975_ILUCY</name>
<accession>A0A6C7E975</accession>
<dbReference type="OrthoDB" id="3216194at2"/>
<dbReference type="AlphaFoldDB" id="A0A6C7E975"/>
<evidence type="ECO:0000256" key="1">
    <source>
        <dbReference type="SAM" id="MobiDB-lite"/>
    </source>
</evidence>
<dbReference type="RefSeq" id="WP_015441809.1">
    <property type="nucleotide sequence ID" value="NC_020520.1"/>
</dbReference>
<reference evidence="2 3" key="1">
    <citation type="journal article" date="2013" name="Int. J. Syst. Evol. Microbiol.">
        <title>Ilumatobacter nonamiense sp. nov. and Ilumatobacter coccineum sp. nov., isolated from seashore sand.</title>
        <authorList>
            <person name="Matsumoto A."/>
            <person name="Kasai H."/>
            <person name="Matsuo Y."/>
            <person name="Shizuri Y."/>
            <person name="Ichikawa N."/>
            <person name="Fujita N."/>
            <person name="Omura S."/>
            <person name="Takahashi Y."/>
        </authorList>
    </citation>
    <scope>NUCLEOTIDE SEQUENCE [LARGE SCALE GENOMIC DNA]</scope>
    <source>
        <strain evidence="3">NBRC 103263 / KCTC 29153 / YM16-304</strain>
    </source>
</reference>
<feature type="region of interest" description="Disordered" evidence="1">
    <location>
        <begin position="70"/>
        <end position="90"/>
    </location>
</feature>
<evidence type="ECO:0000313" key="3">
    <source>
        <dbReference type="Proteomes" id="UP000011863"/>
    </source>
</evidence>
<proteinExistence type="predicted"/>
<evidence type="ECO:0008006" key="4">
    <source>
        <dbReference type="Google" id="ProtNLM"/>
    </source>
</evidence>
<dbReference type="Proteomes" id="UP000011863">
    <property type="component" value="Chromosome"/>
</dbReference>
<dbReference type="KEGG" id="aym:YM304_22480"/>
<evidence type="ECO:0000313" key="2">
    <source>
        <dbReference type="EMBL" id="BAN02562.1"/>
    </source>
</evidence>
<dbReference type="EMBL" id="AP012057">
    <property type="protein sequence ID" value="BAN02562.1"/>
    <property type="molecule type" value="Genomic_DNA"/>
</dbReference>
<gene>
    <name evidence="2" type="ORF">YM304_22480</name>
</gene>